<feature type="domain" description="PAS" evidence="9">
    <location>
        <begin position="481"/>
        <end position="551"/>
    </location>
</feature>
<keyword evidence="7" id="KW-1133">Transmembrane helix</keyword>
<feature type="transmembrane region" description="Helical" evidence="7">
    <location>
        <begin position="428"/>
        <end position="447"/>
    </location>
</feature>
<dbReference type="InterPro" id="IPR011990">
    <property type="entry name" value="TPR-like_helical_dom_sf"/>
</dbReference>
<evidence type="ECO:0000256" key="6">
    <source>
        <dbReference type="PROSITE-ProRule" id="PRU00339"/>
    </source>
</evidence>
<reference evidence="10 11" key="1">
    <citation type="submission" date="2019-03" db="EMBL/GenBank/DDBJ databases">
        <title>Genomic Encyclopedia of Type Strains, Phase IV (KMG-IV): sequencing the most valuable type-strain genomes for metagenomic binning, comparative biology and taxonomic classification.</title>
        <authorList>
            <person name="Goeker M."/>
        </authorList>
    </citation>
    <scope>NUCLEOTIDE SEQUENCE [LARGE SCALE GENOMIC DNA]</scope>
    <source>
        <strain evidence="10 11">DSM 21667</strain>
    </source>
</reference>
<dbReference type="OrthoDB" id="6014116at2"/>
<comment type="subcellular location">
    <subcellularLocation>
        <location evidence="1">Cytoplasm</location>
    </subcellularLocation>
</comment>
<feature type="signal peptide" evidence="8">
    <location>
        <begin position="1"/>
        <end position="19"/>
    </location>
</feature>
<evidence type="ECO:0000256" key="5">
    <source>
        <dbReference type="ARBA" id="ARBA00038253"/>
    </source>
</evidence>
<dbReference type="GO" id="GO:0005737">
    <property type="term" value="C:cytoplasm"/>
    <property type="evidence" value="ECO:0007669"/>
    <property type="project" value="UniProtKB-SubCell"/>
</dbReference>
<dbReference type="SUPFAM" id="SSF48452">
    <property type="entry name" value="TPR-like"/>
    <property type="match status" value="1"/>
</dbReference>
<dbReference type="CDD" id="cd22890">
    <property type="entry name" value="ChiS-DBD"/>
    <property type="match status" value="1"/>
</dbReference>
<dbReference type="Pfam" id="PF13181">
    <property type="entry name" value="TPR_8"/>
    <property type="match status" value="1"/>
</dbReference>
<dbReference type="Pfam" id="PF08448">
    <property type="entry name" value="PAS_4"/>
    <property type="match status" value="1"/>
</dbReference>
<dbReference type="InterPro" id="IPR013656">
    <property type="entry name" value="PAS_4"/>
</dbReference>
<dbReference type="SMART" id="SM00091">
    <property type="entry name" value="PAS"/>
    <property type="match status" value="1"/>
</dbReference>
<dbReference type="InterPro" id="IPR035965">
    <property type="entry name" value="PAS-like_dom_sf"/>
</dbReference>
<dbReference type="PROSITE" id="PS50112">
    <property type="entry name" value="PAS"/>
    <property type="match status" value="1"/>
</dbReference>
<dbReference type="SMART" id="SM00028">
    <property type="entry name" value="TPR"/>
    <property type="match status" value="4"/>
</dbReference>
<accession>A0A4R6YN80</accession>
<dbReference type="RefSeq" id="WP_133821207.1">
    <property type="nucleotide sequence ID" value="NZ_SNZH01000018.1"/>
</dbReference>
<dbReference type="Proteomes" id="UP000295293">
    <property type="component" value="Unassembled WGS sequence"/>
</dbReference>
<evidence type="ECO:0000256" key="4">
    <source>
        <dbReference type="ARBA" id="ARBA00022803"/>
    </source>
</evidence>
<keyword evidence="7" id="KW-0812">Transmembrane</keyword>
<evidence type="ECO:0000256" key="3">
    <source>
        <dbReference type="ARBA" id="ARBA00022737"/>
    </source>
</evidence>
<name>A0A4R6YN80_9GAMM</name>
<evidence type="ECO:0000256" key="8">
    <source>
        <dbReference type="SAM" id="SignalP"/>
    </source>
</evidence>
<evidence type="ECO:0000313" key="10">
    <source>
        <dbReference type="EMBL" id="TDR38998.1"/>
    </source>
</evidence>
<comment type="caution">
    <text evidence="10">The sequence shown here is derived from an EMBL/GenBank/DDBJ whole genome shotgun (WGS) entry which is preliminary data.</text>
</comment>
<keyword evidence="11" id="KW-1185">Reference proteome</keyword>
<keyword evidence="8" id="KW-0732">Signal</keyword>
<keyword evidence="4 6" id="KW-0802">TPR repeat</keyword>
<dbReference type="InterPro" id="IPR019734">
    <property type="entry name" value="TPR_rpt"/>
</dbReference>
<evidence type="ECO:0000256" key="2">
    <source>
        <dbReference type="ARBA" id="ARBA00022490"/>
    </source>
</evidence>
<dbReference type="PROSITE" id="PS50005">
    <property type="entry name" value="TPR"/>
    <property type="match status" value="1"/>
</dbReference>
<feature type="chain" id="PRO_5020510260" evidence="8">
    <location>
        <begin position="20"/>
        <end position="719"/>
    </location>
</feature>
<dbReference type="Gene3D" id="1.25.40.10">
    <property type="entry name" value="Tetratricopeptide repeat domain"/>
    <property type="match status" value="2"/>
</dbReference>
<evidence type="ECO:0000313" key="11">
    <source>
        <dbReference type="Proteomes" id="UP000295293"/>
    </source>
</evidence>
<feature type="transmembrane region" description="Helical" evidence="7">
    <location>
        <begin position="494"/>
        <end position="516"/>
    </location>
</feature>
<dbReference type="InterPro" id="IPR000014">
    <property type="entry name" value="PAS"/>
</dbReference>
<sequence>MSGAAVWRHCLRLAAVAFAAAVLPAAGAPAPDEADTPTARCRELQTRQPAQAIDVCEQAFAALDPRADAELAEEMLFRRSDAQAATGDFAAAAATLQRVAGLPAAAVHWMREFRLARRSGILAYRQEKFGDALLKFRQARELALAHSDETALAQSWNDLGNALRRIGDYREALNAYLSSLELKRRGKDEQLGPLYNNLADLYRDLDEFDTAQSRYTEALAEYERSQRPREAAHARESLAAVLIKTGALEPAGLALDQVVAAFASLGARNDEIRAQVAVAALALDRKDLPKARTALARAQALAVELNLPLSANLALQTARLYRADGNLAAARTTLTGALARQSADAADRAPLLQASAEAAFAAGDVAGAYVLQQSFHEADARLRDAAHDRRLEQLRVQFDVAEQQRAIDRLAAENRIAALALQQRTTQLQLGLACALVLLLLLAGGFMRARQRSQVAAAVRETRLADEREQFRRMAESLRADSRRIQTLLDRSQSALLAIDASGALVALTAAAAALLDRPREAALGTVLADFLDTGSREALQQALAALDDQDSQVELRLQLPQGSAVARCSLLPGDTDIAVLHIVATGAADADAADGDSATVAVDTVVGEPADTDAFRRELVELMVYAVETWERSSGRTRIDLAEKSRVWRVTIDEGRLRVRAMERYLSLAKLPRQPRWREVLRTAYFVLSECRLDAAERDALRERAEAVQTSLRRRALV</sequence>
<evidence type="ECO:0000259" key="9">
    <source>
        <dbReference type="PROSITE" id="PS50112"/>
    </source>
</evidence>
<keyword evidence="3" id="KW-0677">Repeat</keyword>
<proteinExistence type="inferred from homology"/>
<evidence type="ECO:0000256" key="1">
    <source>
        <dbReference type="ARBA" id="ARBA00004496"/>
    </source>
</evidence>
<dbReference type="SUPFAM" id="SSF55785">
    <property type="entry name" value="PYP-like sensor domain (PAS domain)"/>
    <property type="match status" value="1"/>
</dbReference>
<dbReference type="PANTHER" id="PTHR46630">
    <property type="entry name" value="TETRATRICOPEPTIDE REPEAT PROTEIN 29"/>
    <property type="match status" value="1"/>
</dbReference>
<keyword evidence="2" id="KW-0963">Cytoplasm</keyword>
<dbReference type="InterPro" id="IPR051476">
    <property type="entry name" value="Bac_ResReg_Asp_Phosphatase"/>
</dbReference>
<keyword evidence="7" id="KW-0472">Membrane</keyword>
<protein>
    <submittedName>
        <fullName evidence="10">Tetratricopeptide repeat protein</fullName>
    </submittedName>
</protein>
<feature type="repeat" description="TPR" evidence="6">
    <location>
        <begin position="153"/>
        <end position="186"/>
    </location>
</feature>
<evidence type="ECO:0000256" key="7">
    <source>
        <dbReference type="SAM" id="Phobius"/>
    </source>
</evidence>
<dbReference type="Gene3D" id="3.30.450.20">
    <property type="entry name" value="PAS domain"/>
    <property type="match status" value="1"/>
</dbReference>
<gene>
    <name evidence="10" type="ORF">DFR29_118141</name>
</gene>
<comment type="similarity">
    <text evidence="5">Belongs to the Rap family.</text>
</comment>
<dbReference type="EMBL" id="SNZH01000018">
    <property type="protein sequence ID" value="TDR38998.1"/>
    <property type="molecule type" value="Genomic_DNA"/>
</dbReference>
<organism evidence="10 11">
    <name type="scientific">Tahibacter aquaticus</name>
    <dbReference type="NCBI Taxonomy" id="520092"/>
    <lineage>
        <taxon>Bacteria</taxon>
        <taxon>Pseudomonadati</taxon>
        <taxon>Pseudomonadota</taxon>
        <taxon>Gammaproteobacteria</taxon>
        <taxon>Lysobacterales</taxon>
        <taxon>Rhodanobacteraceae</taxon>
        <taxon>Tahibacter</taxon>
    </lineage>
</organism>
<dbReference type="AlphaFoldDB" id="A0A4R6YN80"/>
<dbReference type="PANTHER" id="PTHR46630:SF1">
    <property type="entry name" value="TETRATRICOPEPTIDE REPEAT PROTEIN 29"/>
    <property type="match status" value="1"/>
</dbReference>